<dbReference type="Proteomes" id="UP001519460">
    <property type="component" value="Unassembled WGS sequence"/>
</dbReference>
<protein>
    <submittedName>
        <fullName evidence="3">Uncharacterized protein</fullName>
    </submittedName>
</protein>
<dbReference type="EMBL" id="JACVVK020000037">
    <property type="protein sequence ID" value="KAK7500456.1"/>
    <property type="molecule type" value="Genomic_DNA"/>
</dbReference>
<proteinExistence type="inferred from homology"/>
<evidence type="ECO:0000313" key="3">
    <source>
        <dbReference type="EMBL" id="KAK7500456.1"/>
    </source>
</evidence>
<reference evidence="3 4" key="1">
    <citation type="journal article" date="2023" name="Sci. Data">
        <title>Genome assembly of the Korean intertidal mud-creeper Batillaria attramentaria.</title>
        <authorList>
            <person name="Patra A.K."/>
            <person name="Ho P.T."/>
            <person name="Jun S."/>
            <person name="Lee S.J."/>
            <person name="Kim Y."/>
            <person name="Won Y.J."/>
        </authorList>
    </citation>
    <scope>NUCLEOTIDE SEQUENCE [LARGE SCALE GENOMIC DNA]</scope>
    <source>
        <strain evidence="3">Wonlab-2016</strain>
    </source>
</reference>
<feature type="region of interest" description="Disordered" evidence="2">
    <location>
        <begin position="175"/>
        <end position="205"/>
    </location>
</feature>
<dbReference type="PANTHER" id="PTHR32003">
    <property type="entry name" value="PROTEIN FAM199X"/>
    <property type="match status" value="1"/>
</dbReference>
<organism evidence="3 4">
    <name type="scientific">Batillaria attramentaria</name>
    <dbReference type="NCBI Taxonomy" id="370345"/>
    <lineage>
        <taxon>Eukaryota</taxon>
        <taxon>Metazoa</taxon>
        <taxon>Spiralia</taxon>
        <taxon>Lophotrochozoa</taxon>
        <taxon>Mollusca</taxon>
        <taxon>Gastropoda</taxon>
        <taxon>Caenogastropoda</taxon>
        <taxon>Sorbeoconcha</taxon>
        <taxon>Cerithioidea</taxon>
        <taxon>Batillariidae</taxon>
        <taxon>Batillaria</taxon>
    </lineage>
</organism>
<accession>A0ABD0LLM2</accession>
<keyword evidence="4" id="KW-1185">Reference proteome</keyword>
<evidence type="ECO:0000313" key="4">
    <source>
        <dbReference type="Proteomes" id="UP001519460"/>
    </source>
</evidence>
<dbReference type="AlphaFoldDB" id="A0ABD0LLM2"/>
<comment type="similarity">
    <text evidence="1">Belongs to the FAM199 family.</text>
</comment>
<name>A0ABD0LLM2_9CAEN</name>
<dbReference type="Pfam" id="PF15814">
    <property type="entry name" value="FAM199X"/>
    <property type="match status" value="1"/>
</dbReference>
<feature type="non-terminal residue" evidence="3">
    <location>
        <position position="1"/>
    </location>
</feature>
<evidence type="ECO:0000256" key="2">
    <source>
        <dbReference type="SAM" id="MobiDB-lite"/>
    </source>
</evidence>
<comment type="caution">
    <text evidence="3">The sequence shown here is derived from an EMBL/GenBank/DDBJ whole genome shotgun (WGS) entry which is preliminary data.</text>
</comment>
<evidence type="ECO:0000256" key="1">
    <source>
        <dbReference type="ARBA" id="ARBA00009319"/>
    </source>
</evidence>
<gene>
    <name evidence="3" type="ORF">BaRGS_00008363</name>
</gene>
<sequence>LLPEETIADLAALLNNDADNDEEDVCLQTLDASSLDLLSASVLSFIEDSTDGTETNLFSCLEDQTVLSDAMSVAASTSSGYSSGCESCISNDDAVRAIQQRSSMSKEEQHQVISEFTQVISSQLGMRERLEAIHIINPHAKISPTDTECYIDMAPINDSRFSSLQRFVRLHTGDTLKPCTTGSTETHGQRRQEKNTSPSAYASDHLVMCAKSKGR</sequence>
<dbReference type="PANTHER" id="PTHR32003:SF1">
    <property type="entry name" value="PROTEIN FAM199X"/>
    <property type="match status" value="1"/>
</dbReference>
<feature type="non-terminal residue" evidence="3">
    <location>
        <position position="215"/>
    </location>
</feature>
<dbReference type="InterPro" id="IPR029672">
    <property type="entry name" value="FAM199X_fam"/>
</dbReference>